<dbReference type="Gene3D" id="1.20.1070.10">
    <property type="entry name" value="Rhodopsin 7-helix transmembrane proteins"/>
    <property type="match status" value="1"/>
</dbReference>
<keyword evidence="10" id="KW-0675">Receptor</keyword>
<dbReference type="PANTHER" id="PTHR26451:SF109">
    <property type="entry name" value="ODORANT RECEPTOR-RELATED"/>
    <property type="match status" value="1"/>
</dbReference>
<dbReference type="EMBL" id="JBBPFD010000021">
    <property type="protein sequence ID" value="KAK7882208.1"/>
    <property type="molecule type" value="Genomic_DNA"/>
</dbReference>
<evidence type="ECO:0000256" key="9">
    <source>
        <dbReference type="ARBA" id="ARBA00023157"/>
    </source>
</evidence>
<dbReference type="PANTHER" id="PTHR26451">
    <property type="entry name" value="G_PROTEIN_RECEP_F1_2 DOMAIN-CONTAINING PROTEIN"/>
    <property type="match status" value="1"/>
</dbReference>
<evidence type="ECO:0000313" key="16">
    <source>
        <dbReference type="Proteomes" id="UP001460270"/>
    </source>
</evidence>
<evidence type="ECO:0000256" key="7">
    <source>
        <dbReference type="ARBA" id="ARBA00023040"/>
    </source>
</evidence>
<feature type="transmembrane region" description="Helical" evidence="13">
    <location>
        <begin position="91"/>
        <end position="119"/>
    </location>
</feature>
<feature type="transmembrane region" description="Helical" evidence="13">
    <location>
        <begin position="57"/>
        <end position="79"/>
    </location>
</feature>
<dbReference type="GO" id="GO:0005549">
    <property type="term" value="F:odorant binding"/>
    <property type="evidence" value="ECO:0007669"/>
    <property type="project" value="TreeGrafter"/>
</dbReference>
<dbReference type="GO" id="GO:0004984">
    <property type="term" value="F:olfactory receptor activity"/>
    <property type="evidence" value="ECO:0007669"/>
    <property type="project" value="InterPro"/>
</dbReference>
<sequence length="313" mass="34767">MENVSMELLLLEGLPLPAQSALTAFVLLLVLYLFILVSNLGLVMLICSERSLQTPMFLLFCNMSLNDVFGASTVIPRLLQDLLVPQDSRHISYGLCAFQAFCAHFHASAVHTILMAMAFDRYVAIVNPLRYSLIMTGRTVLSLSLAAWGVCFLMVLILVLLSVRLSRCRNLISNPFCDNASLFKLSCESVLVNNVYGLFYTVVLLGSSLGSVTITYVRIAVVCLSRRSGSLNRRALQTCASHLASYLLLHVSGSIIIILHRFPDLSVHRKMASILFHVVPPALNAIIYGLQIREVRDRILLLCIRRKSALKPK</sequence>
<feature type="domain" description="G-protein coupled receptors family 1 profile" evidence="14">
    <location>
        <begin position="38"/>
        <end position="288"/>
    </location>
</feature>
<evidence type="ECO:0000256" key="5">
    <source>
        <dbReference type="ARBA" id="ARBA00022725"/>
    </source>
</evidence>
<dbReference type="AlphaFoldDB" id="A0AAW0MUX0"/>
<keyword evidence="8 13" id="KW-0472">Membrane</keyword>
<dbReference type="SUPFAM" id="SSF81321">
    <property type="entry name" value="Family A G protein-coupled receptor-like"/>
    <property type="match status" value="1"/>
</dbReference>
<evidence type="ECO:0000256" key="3">
    <source>
        <dbReference type="ARBA" id="ARBA00022606"/>
    </source>
</evidence>
<comment type="subcellular location">
    <subcellularLocation>
        <location evidence="1">Cell membrane</location>
        <topology evidence="1">Multi-pass membrane protein</topology>
    </subcellularLocation>
</comment>
<accession>A0AAW0MUX0</accession>
<keyword evidence="2" id="KW-1003">Cell membrane</keyword>
<reference evidence="16" key="1">
    <citation type="submission" date="2024-04" db="EMBL/GenBank/DDBJ databases">
        <title>Salinicola lusitanus LLJ914,a marine bacterium isolated from the Okinawa Trough.</title>
        <authorList>
            <person name="Li J."/>
        </authorList>
    </citation>
    <scope>NUCLEOTIDE SEQUENCE [LARGE SCALE GENOMIC DNA]</scope>
</reference>
<feature type="transmembrane region" description="Helical" evidence="13">
    <location>
        <begin position="198"/>
        <end position="222"/>
    </location>
</feature>
<dbReference type="GO" id="GO:0005886">
    <property type="term" value="C:plasma membrane"/>
    <property type="evidence" value="ECO:0007669"/>
    <property type="project" value="UniProtKB-SubCell"/>
</dbReference>
<evidence type="ECO:0000313" key="15">
    <source>
        <dbReference type="EMBL" id="KAK7882208.1"/>
    </source>
</evidence>
<evidence type="ECO:0000256" key="12">
    <source>
        <dbReference type="ARBA" id="ARBA00023224"/>
    </source>
</evidence>
<evidence type="ECO:0000256" key="1">
    <source>
        <dbReference type="ARBA" id="ARBA00004651"/>
    </source>
</evidence>
<keyword evidence="3" id="KW-0716">Sensory transduction</keyword>
<keyword evidence="7" id="KW-0297">G-protein coupled receptor</keyword>
<evidence type="ECO:0000256" key="2">
    <source>
        <dbReference type="ARBA" id="ARBA00022475"/>
    </source>
</evidence>
<feature type="transmembrane region" description="Helical" evidence="13">
    <location>
        <begin position="243"/>
        <end position="262"/>
    </location>
</feature>
<organism evidence="15 16">
    <name type="scientific">Mugilogobius chulae</name>
    <name type="common">yellowstripe goby</name>
    <dbReference type="NCBI Taxonomy" id="88201"/>
    <lineage>
        <taxon>Eukaryota</taxon>
        <taxon>Metazoa</taxon>
        <taxon>Chordata</taxon>
        <taxon>Craniata</taxon>
        <taxon>Vertebrata</taxon>
        <taxon>Euteleostomi</taxon>
        <taxon>Actinopterygii</taxon>
        <taxon>Neopterygii</taxon>
        <taxon>Teleostei</taxon>
        <taxon>Neoteleostei</taxon>
        <taxon>Acanthomorphata</taxon>
        <taxon>Gobiaria</taxon>
        <taxon>Gobiiformes</taxon>
        <taxon>Gobioidei</taxon>
        <taxon>Gobiidae</taxon>
        <taxon>Gobionellinae</taxon>
        <taxon>Mugilogobius</taxon>
    </lineage>
</organism>
<gene>
    <name evidence="15" type="ORF">WMY93_028382</name>
</gene>
<protein>
    <recommendedName>
        <fullName evidence="14">G-protein coupled receptors family 1 profile domain-containing protein</fullName>
    </recommendedName>
</protein>
<dbReference type="PRINTS" id="PR00245">
    <property type="entry name" value="OLFACTORYR"/>
</dbReference>
<keyword evidence="4 13" id="KW-0812">Transmembrane</keyword>
<evidence type="ECO:0000256" key="11">
    <source>
        <dbReference type="ARBA" id="ARBA00023180"/>
    </source>
</evidence>
<dbReference type="Pfam" id="PF13853">
    <property type="entry name" value="7tm_4"/>
    <property type="match status" value="1"/>
</dbReference>
<evidence type="ECO:0000256" key="8">
    <source>
        <dbReference type="ARBA" id="ARBA00023136"/>
    </source>
</evidence>
<keyword evidence="11" id="KW-0325">Glycoprotein</keyword>
<evidence type="ECO:0000256" key="4">
    <source>
        <dbReference type="ARBA" id="ARBA00022692"/>
    </source>
</evidence>
<evidence type="ECO:0000256" key="10">
    <source>
        <dbReference type="ARBA" id="ARBA00023170"/>
    </source>
</evidence>
<keyword evidence="6 13" id="KW-1133">Transmembrane helix</keyword>
<dbReference type="GO" id="GO:0004930">
    <property type="term" value="F:G protein-coupled receptor activity"/>
    <property type="evidence" value="ECO:0007669"/>
    <property type="project" value="UniProtKB-KW"/>
</dbReference>
<evidence type="ECO:0000259" key="14">
    <source>
        <dbReference type="PROSITE" id="PS50262"/>
    </source>
</evidence>
<dbReference type="FunFam" id="1.20.1070.10:FF:000024">
    <property type="entry name" value="Olfactory receptor"/>
    <property type="match status" value="1"/>
</dbReference>
<dbReference type="Proteomes" id="UP001460270">
    <property type="component" value="Unassembled WGS sequence"/>
</dbReference>
<feature type="transmembrane region" description="Helical" evidence="13">
    <location>
        <begin position="274"/>
        <end position="290"/>
    </location>
</feature>
<keyword evidence="5" id="KW-0552">Olfaction</keyword>
<feature type="transmembrane region" description="Helical" evidence="13">
    <location>
        <begin position="20"/>
        <end position="45"/>
    </location>
</feature>
<evidence type="ECO:0000256" key="6">
    <source>
        <dbReference type="ARBA" id="ARBA00022989"/>
    </source>
</evidence>
<dbReference type="PROSITE" id="PS50262">
    <property type="entry name" value="G_PROTEIN_RECEP_F1_2"/>
    <property type="match status" value="1"/>
</dbReference>
<dbReference type="InterPro" id="IPR000725">
    <property type="entry name" value="Olfact_rcpt"/>
</dbReference>
<feature type="transmembrane region" description="Helical" evidence="13">
    <location>
        <begin position="140"/>
        <end position="161"/>
    </location>
</feature>
<proteinExistence type="predicted"/>
<evidence type="ECO:0000256" key="13">
    <source>
        <dbReference type="SAM" id="Phobius"/>
    </source>
</evidence>
<comment type="caution">
    <text evidence="15">The sequence shown here is derived from an EMBL/GenBank/DDBJ whole genome shotgun (WGS) entry which is preliminary data.</text>
</comment>
<keyword evidence="16" id="KW-1185">Reference proteome</keyword>
<name>A0AAW0MUX0_9GOBI</name>
<dbReference type="InterPro" id="IPR052921">
    <property type="entry name" value="GPCR1_Superfamily_Member"/>
</dbReference>
<keyword evidence="12" id="KW-0807">Transducer</keyword>
<dbReference type="InterPro" id="IPR017452">
    <property type="entry name" value="GPCR_Rhodpsn_7TM"/>
</dbReference>
<keyword evidence="9" id="KW-1015">Disulfide bond</keyword>